<dbReference type="EMBL" id="HQ696495">
    <property type="protein sequence ID" value="AEE88211.1"/>
    <property type="molecule type" value="Genomic_DNA"/>
</dbReference>
<reference evidence="2" key="2">
    <citation type="journal article" date="2011" name="Proc. Natl. Acad. Sci. U.S.A.">
        <title>Genomic insights into the physiology and ecology of the marine filamentous cyanobacterium Lyngbya majuscula.</title>
        <authorList>
            <person name="Jones A.C."/>
            <person name="Monroe E.A."/>
            <person name="Podell S."/>
            <person name="Hess W.R."/>
            <person name="Klages S."/>
            <person name="Esquenazi E."/>
            <person name="Niessen S."/>
            <person name="Hoover H."/>
            <person name="Rothmann M."/>
            <person name="Lasken R.S."/>
            <person name="Yates J.R.III."/>
            <person name="Reinhardt R."/>
            <person name="Kube M."/>
            <person name="Burkart M.D."/>
            <person name="Allen E.E."/>
            <person name="Dorrestein P.C."/>
            <person name="Gerwick W.H."/>
            <person name="Gerwick L."/>
        </authorList>
    </citation>
    <scope>NUCLEOTIDE SEQUENCE</scope>
    <source>
        <strain evidence="2">3L</strain>
    </source>
</reference>
<dbReference type="AlphaFoldDB" id="F4Y137"/>
<proteinExistence type="predicted"/>
<dbReference type="HOGENOM" id="CLU_3374672_0_0_3"/>
<sequence>MLVGKFSQPEEGGVKPLQPHLIIGCVFLSKGKFW</sequence>
<protein>
    <submittedName>
        <fullName evidence="2">Uncharacterized protein</fullName>
    </submittedName>
</protein>
<organism evidence="2 3">
    <name type="scientific">Moorena producens 3L</name>
    <dbReference type="NCBI Taxonomy" id="489825"/>
    <lineage>
        <taxon>Bacteria</taxon>
        <taxon>Bacillati</taxon>
        <taxon>Cyanobacteriota</taxon>
        <taxon>Cyanophyceae</taxon>
        <taxon>Coleofasciculales</taxon>
        <taxon>Coleofasciculaceae</taxon>
        <taxon>Moorena</taxon>
    </lineage>
</organism>
<gene>
    <name evidence="2" type="ORF">LYNGBM3L_63320</name>
</gene>
<accession>F4Y137</accession>
<keyword evidence="3" id="KW-1185">Reference proteome</keyword>
<reference evidence="1 3" key="1">
    <citation type="journal article" date="2011" name="Proc. Natl. Acad. Sci. U.S.A.">
        <title>Genomic insights into the physiology and ecology of the marine filamentous cyanobacterium Lyngbya majuscula.</title>
        <authorList>
            <person name="Jones A.C."/>
            <person name="Monroe E.A."/>
            <person name="Podell S."/>
            <person name="Hess W.R."/>
            <person name="Klages S."/>
            <person name="Esquenazi E."/>
            <person name="Niessen S."/>
            <person name="Hoover H."/>
            <person name="Rothmann M."/>
            <person name="Lasken R.S."/>
            <person name="Yates J.R.III."/>
            <person name="Reinhardt R."/>
            <person name="Kube M."/>
            <person name="Burkart M.D."/>
            <person name="Allen E.E."/>
            <person name="Dorrestein P.C."/>
            <person name="Gerwick W.H."/>
            <person name="Gerwick L."/>
        </authorList>
    </citation>
    <scope>NUCLEOTIDE SEQUENCE [LARGE SCALE GENOMIC DNA]</scope>
    <source>
        <strain evidence="1 3">3L</strain>
    </source>
</reference>
<dbReference type="Proteomes" id="UP000003959">
    <property type="component" value="Unassembled WGS sequence"/>
</dbReference>
<evidence type="ECO:0000313" key="2">
    <source>
        <dbReference type="EMBL" id="EGJ29548.1"/>
    </source>
</evidence>
<name>F4Y137_9CYAN</name>
<evidence type="ECO:0000313" key="3">
    <source>
        <dbReference type="Proteomes" id="UP000003959"/>
    </source>
</evidence>
<evidence type="ECO:0000313" key="1">
    <source>
        <dbReference type="EMBL" id="AEE88211.1"/>
    </source>
</evidence>
<dbReference type="EMBL" id="GL890969">
    <property type="protein sequence ID" value="EGJ29548.1"/>
    <property type="molecule type" value="Genomic_DNA"/>
</dbReference>